<protein>
    <submittedName>
        <fullName evidence="5">Portal protein</fullName>
    </submittedName>
</protein>
<dbReference type="InterPro" id="IPR020991">
    <property type="entry name" value="Connector_podovirus"/>
</dbReference>
<evidence type="ECO:0000256" key="4">
    <source>
        <dbReference type="SAM" id="MobiDB-lite"/>
    </source>
</evidence>
<evidence type="ECO:0000256" key="2">
    <source>
        <dbReference type="ARBA" id="ARBA00022612"/>
    </source>
</evidence>
<evidence type="ECO:0000256" key="3">
    <source>
        <dbReference type="ARBA" id="ARBA00023219"/>
    </source>
</evidence>
<dbReference type="Proteomes" id="UP001501706">
    <property type="component" value="Unassembled WGS sequence"/>
</dbReference>
<dbReference type="RefSeq" id="WP_343927530.1">
    <property type="nucleotide sequence ID" value="NZ_BAAAEN010000007.1"/>
</dbReference>
<comment type="caution">
    <text evidence="5">The sequence shown here is derived from an EMBL/GenBank/DDBJ whole genome shotgun (WGS) entry which is preliminary data.</text>
</comment>
<comment type="subcellular location">
    <subcellularLocation>
        <location evidence="1">Virion</location>
    </subcellularLocation>
</comment>
<organism evidence="5 6">
    <name type="scientific">Pigmentiphaga daeguensis</name>
    <dbReference type="NCBI Taxonomy" id="414049"/>
    <lineage>
        <taxon>Bacteria</taxon>
        <taxon>Pseudomonadati</taxon>
        <taxon>Pseudomonadota</taxon>
        <taxon>Betaproteobacteria</taxon>
        <taxon>Burkholderiales</taxon>
        <taxon>Alcaligenaceae</taxon>
        <taxon>Pigmentiphaga</taxon>
    </lineage>
</organism>
<gene>
    <name evidence="5" type="ORF">GCM10009097_22060</name>
</gene>
<name>A0ABN1BT37_9BURK</name>
<dbReference type="EMBL" id="BAAAEN010000007">
    <property type="protein sequence ID" value="GAA0504721.1"/>
    <property type="molecule type" value="Genomic_DNA"/>
</dbReference>
<keyword evidence="6" id="KW-1185">Reference proteome</keyword>
<accession>A0ABN1BT37</accession>
<dbReference type="Pfam" id="PF12236">
    <property type="entry name" value="Head-tail_con"/>
    <property type="match status" value="1"/>
</dbReference>
<keyword evidence="2" id="KW-1188">Viral release from host cell</keyword>
<evidence type="ECO:0000313" key="5">
    <source>
        <dbReference type="EMBL" id="GAA0504721.1"/>
    </source>
</evidence>
<keyword evidence="3" id="KW-0231">Viral genome packaging</keyword>
<evidence type="ECO:0000256" key="1">
    <source>
        <dbReference type="ARBA" id="ARBA00004328"/>
    </source>
</evidence>
<proteinExistence type="predicted"/>
<sequence length="546" mass="60896">MDNDDVKLIQEIHADHTRMKNDRLLFEDQWNDVAERVWPGHPGFNKGKPQPGAKRTERMFDSTPPLALRHFSAAMDSMVTPRTQEWHYLKPQNEALVESQAVVRYLEQVTKVLFTMRYRWRANFQSQMGEIWRSCGAFGNGGLMVEDVPGEGSRYRHIPIRRLLFSEGADGLVDKAHVDWTLTARQAARRFGEANLPQSIRNVLQRDPEAQFDFIHVVRPREEWDPRKRDAANMPFASYWLSSSNERIIQRSGFRTFPFAIGRFYGGADETYGRSPAMDGLPDIKQVNEMEKTTIRGAQKAVDPPLLLQEDGALEAFDLRSGALNYGGLDDQGRELAKPFLTGQQIPLGVELTNQKREVINLAFYVTLFQILVDSPQMTATEVLQRAQEKGVLLGPPLGRMQSEMLGPMIDRELDIAAQSGLLPEMPEELVEAGGQVDVEYDSPLNRAMRAGEGASVLRWVEASAPFVQADPRAARVINAPRAVRKLAEVFSVPSDYVNSEDEVDAAMQADEQAAQAQTLLAAAPVAAGAAKDLAQAQATAQAARI</sequence>
<reference evidence="5 6" key="1">
    <citation type="journal article" date="2019" name="Int. J. Syst. Evol. Microbiol.">
        <title>The Global Catalogue of Microorganisms (GCM) 10K type strain sequencing project: providing services to taxonomists for standard genome sequencing and annotation.</title>
        <authorList>
            <consortium name="The Broad Institute Genomics Platform"/>
            <consortium name="The Broad Institute Genome Sequencing Center for Infectious Disease"/>
            <person name="Wu L."/>
            <person name="Ma J."/>
        </authorList>
    </citation>
    <scope>NUCLEOTIDE SEQUENCE [LARGE SCALE GENOMIC DNA]</scope>
    <source>
        <strain evidence="5 6">JCM 14330</strain>
    </source>
</reference>
<evidence type="ECO:0000313" key="6">
    <source>
        <dbReference type="Proteomes" id="UP001501706"/>
    </source>
</evidence>
<feature type="region of interest" description="Disordered" evidence="4">
    <location>
        <begin position="37"/>
        <end position="57"/>
    </location>
</feature>